<sequence length="313" mass="34974">MTTLECFDTGRERTVSRKCLVNMRGDKTRLKCMHRRLRWKERSLLDPSLKPSAMGKSNEFFCCGEDLNDFNKLIDDFAVRENETLPPRGKLLSLRGQSKDADGKNVTGPHPPTKCGVFNKKKRAFSIPKKGHGTNKKRFIPNKTDCHMRRTPTDAVEIESTCGTSDRWMGGGRSSLSFLAVPRASDSNGIPTANVPLLRVVRLKCNAWRMKDDSDLTSTSFAVIHSPSFSLLSASPSLSGWFLGRSHPGYEPYWGGFGKQQGETVARNAVKVFSDFTLPPLWPFSASRGDLKVYKFRPECTRGVELPNGEVLP</sequence>
<feature type="region of interest" description="Disordered" evidence="1">
    <location>
        <begin position="88"/>
        <end position="114"/>
    </location>
</feature>
<comment type="caution">
    <text evidence="2">The sequence shown here is derived from an EMBL/GenBank/DDBJ whole genome shotgun (WGS) entry which is preliminary data.</text>
</comment>
<accession>A0ABR1B3N5</accession>
<evidence type="ECO:0000313" key="2">
    <source>
        <dbReference type="EMBL" id="KAK6634100.1"/>
    </source>
</evidence>
<organism evidence="2 3">
    <name type="scientific">Polyplax serrata</name>
    <name type="common">Common mouse louse</name>
    <dbReference type="NCBI Taxonomy" id="468196"/>
    <lineage>
        <taxon>Eukaryota</taxon>
        <taxon>Metazoa</taxon>
        <taxon>Ecdysozoa</taxon>
        <taxon>Arthropoda</taxon>
        <taxon>Hexapoda</taxon>
        <taxon>Insecta</taxon>
        <taxon>Pterygota</taxon>
        <taxon>Neoptera</taxon>
        <taxon>Paraneoptera</taxon>
        <taxon>Psocodea</taxon>
        <taxon>Troctomorpha</taxon>
        <taxon>Phthiraptera</taxon>
        <taxon>Anoplura</taxon>
        <taxon>Polyplacidae</taxon>
        <taxon>Polyplax</taxon>
    </lineage>
</organism>
<evidence type="ECO:0000256" key="1">
    <source>
        <dbReference type="SAM" id="MobiDB-lite"/>
    </source>
</evidence>
<dbReference type="Proteomes" id="UP001359485">
    <property type="component" value="Unassembled WGS sequence"/>
</dbReference>
<reference evidence="2 3" key="1">
    <citation type="submission" date="2023-09" db="EMBL/GenBank/DDBJ databases">
        <title>Genomes of two closely related lineages of the louse Polyplax serrata with different host specificities.</title>
        <authorList>
            <person name="Martinu J."/>
            <person name="Tarabai H."/>
            <person name="Stefka J."/>
            <person name="Hypsa V."/>
        </authorList>
    </citation>
    <scope>NUCLEOTIDE SEQUENCE [LARGE SCALE GENOMIC DNA]</scope>
    <source>
        <strain evidence="2">98ZLc_SE</strain>
    </source>
</reference>
<gene>
    <name evidence="2" type="ORF">RUM44_004708</name>
</gene>
<dbReference type="EMBL" id="JAWJWF010000004">
    <property type="protein sequence ID" value="KAK6634100.1"/>
    <property type="molecule type" value="Genomic_DNA"/>
</dbReference>
<keyword evidence="3" id="KW-1185">Reference proteome</keyword>
<name>A0ABR1B3N5_POLSC</name>
<evidence type="ECO:0000313" key="3">
    <source>
        <dbReference type="Proteomes" id="UP001359485"/>
    </source>
</evidence>
<protein>
    <submittedName>
        <fullName evidence="2">Uncharacterized protein</fullName>
    </submittedName>
</protein>
<proteinExistence type="predicted"/>